<dbReference type="EC" id="2.1.1.151" evidence="5"/>
<dbReference type="GO" id="GO:0032259">
    <property type="term" value="P:methylation"/>
    <property type="evidence" value="ECO:0007669"/>
    <property type="project" value="UniProtKB-KW"/>
</dbReference>
<dbReference type="Gene3D" id="3.40.1010.10">
    <property type="entry name" value="Cobalt-precorrin-4 Transmethylase, Domain 1"/>
    <property type="match status" value="1"/>
</dbReference>
<dbReference type="PANTHER" id="PTHR43467:SF2">
    <property type="entry name" value="COBALT-PRECORRIN-2 C(20)-METHYLTRANSFERASE"/>
    <property type="match status" value="1"/>
</dbReference>
<dbReference type="GeneID" id="4462821"/>
<dbReference type="EMBL" id="CP000477">
    <property type="protein sequence ID" value="ABK13947.1"/>
    <property type="molecule type" value="Genomic_DNA"/>
</dbReference>
<evidence type="ECO:0000313" key="6">
    <source>
        <dbReference type="Proteomes" id="UP000000674"/>
    </source>
</evidence>
<dbReference type="GO" id="GO:0030788">
    <property type="term" value="F:precorrin-2 C20-methyltransferase activity"/>
    <property type="evidence" value="ECO:0007669"/>
    <property type="project" value="InterPro"/>
</dbReference>
<keyword evidence="2" id="KW-0169">Cobalamin biosynthesis</keyword>
<comment type="similarity">
    <text evidence="3">Belongs to the precorrin methyltransferase family.</text>
</comment>
<protein>
    <submittedName>
        <fullName evidence="5">Cobalt-factor II C20-methyltransferase</fullName>
        <ecNumber evidence="5">2.1.1.151</ecNumber>
    </submittedName>
</protein>
<dbReference type="InterPro" id="IPR035996">
    <property type="entry name" value="4pyrrol_Methylase_sf"/>
</dbReference>
<keyword evidence="5" id="KW-0489">Methyltransferase</keyword>
<name>A0B5H3_METTP</name>
<dbReference type="GO" id="GO:0009236">
    <property type="term" value="P:cobalamin biosynthetic process"/>
    <property type="evidence" value="ECO:0007669"/>
    <property type="project" value="UniProtKB-UniRule"/>
</dbReference>
<dbReference type="KEGG" id="mtp:Mthe_0147"/>
<keyword evidence="6" id="KW-1185">Reference proteome</keyword>
<dbReference type="CDD" id="cd11645">
    <property type="entry name" value="Precorrin_2_C20_MT"/>
    <property type="match status" value="1"/>
</dbReference>
<dbReference type="NCBIfam" id="NF004060">
    <property type="entry name" value="PRK05576.1-3"/>
    <property type="match status" value="1"/>
</dbReference>
<evidence type="ECO:0000256" key="1">
    <source>
        <dbReference type="ARBA" id="ARBA00004953"/>
    </source>
</evidence>
<dbReference type="HOGENOM" id="CLU_076014_2_0_2"/>
<dbReference type="STRING" id="349307.Mthe_0147"/>
<dbReference type="GO" id="GO:0043781">
    <property type="term" value="F:cobalt-factor II C20-methyltransferase activity"/>
    <property type="evidence" value="ECO:0007669"/>
    <property type="project" value="UniProtKB-EC"/>
</dbReference>
<evidence type="ECO:0000313" key="5">
    <source>
        <dbReference type="EMBL" id="ABK13947.1"/>
    </source>
</evidence>
<dbReference type="InterPro" id="IPR000878">
    <property type="entry name" value="4pyrrol_Mease"/>
</dbReference>
<dbReference type="Proteomes" id="UP000000674">
    <property type="component" value="Chromosome"/>
</dbReference>
<evidence type="ECO:0000256" key="3">
    <source>
        <dbReference type="PIRNR" id="PIRNR036427"/>
    </source>
</evidence>
<evidence type="ECO:0000256" key="2">
    <source>
        <dbReference type="ARBA" id="ARBA00022573"/>
    </source>
</evidence>
<gene>
    <name evidence="5" type="ordered locus">Mthe_0147</name>
</gene>
<dbReference type="InterPro" id="IPR014777">
    <property type="entry name" value="4pyrrole_Mease_sub1"/>
</dbReference>
<dbReference type="SUPFAM" id="SSF53790">
    <property type="entry name" value="Tetrapyrrole methylase"/>
    <property type="match status" value="1"/>
</dbReference>
<evidence type="ECO:0000259" key="4">
    <source>
        <dbReference type="Pfam" id="PF00590"/>
    </source>
</evidence>
<dbReference type="AlphaFoldDB" id="A0B5H3"/>
<dbReference type="Pfam" id="PF00590">
    <property type="entry name" value="TP_methylase"/>
    <property type="match status" value="1"/>
</dbReference>
<proteinExistence type="inferred from homology"/>
<dbReference type="OrthoDB" id="23546at2157"/>
<dbReference type="PANTHER" id="PTHR43467">
    <property type="entry name" value="COBALT-PRECORRIN-2 C(20)-METHYLTRANSFERASE"/>
    <property type="match status" value="1"/>
</dbReference>
<dbReference type="InterPro" id="IPR003043">
    <property type="entry name" value="Uropor_MeTrfase_CS"/>
</dbReference>
<dbReference type="PROSITE" id="PS00839">
    <property type="entry name" value="SUMT_1"/>
    <property type="match status" value="1"/>
</dbReference>
<feature type="domain" description="Tetrapyrrole methylase" evidence="4">
    <location>
        <begin position="1"/>
        <end position="183"/>
    </location>
</feature>
<dbReference type="RefSeq" id="WP_011695346.1">
    <property type="nucleotide sequence ID" value="NC_008553.1"/>
</dbReference>
<accession>A0B5H3</accession>
<keyword evidence="5" id="KW-0808">Transferase</keyword>
<comment type="pathway">
    <text evidence="1">Cofactor biosynthesis; adenosylcobalamin biosynthesis.</text>
</comment>
<dbReference type="PIRSF" id="PIRSF036427">
    <property type="entry name" value="Precrrn-2_mtase"/>
    <property type="match status" value="1"/>
</dbReference>
<sequence>MLVGVSLGPGDPGLLTLRAIEVLRASEKVFAPGELAAELARPYCEPEILDFPMTDDLERLEEIWERNADTVASYAEKCLTSFACLGDVNTFSTFSHLRRVLMRRHPGIEIDTVPGVGIIPAAAARFGIGFERSFLVSDGSEPDAVLRLKATRPASIAAELHEEGYTEFILGSRLYTPDEIILRGKMPERSSYFSVLYARRVR</sequence>
<dbReference type="InterPro" id="IPR012382">
    <property type="entry name" value="CobI/CbiL"/>
</dbReference>
<reference evidence="5 6" key="1">
    <citation type="submission" date="2006-10" db="EMBL/GenBank/DDBJ databases">
        <title>Complete sequence of Methanosaeta thermophila PT.</title>
        <authorList>
            <consortium name="US DOE Joint Genome Institute"/>
            <person name="Copeland A."/>
            <person name="Lucas S."/>
            <person name="Lapidus A."/>
            <person name="Barry K."/>
            <person name="Detter J.C."/>
            <person name="Glavina del Rio T."/>
            <person name="Hammon N."/>
            <person name="Israni S."/>
            <person name="Pitluck S."/>
            <person name="Chain P."/>
            <person name="Malfatti S."/>
            <person name="Shin M."/>
            <person name="Vergez L."/>
            <person name="Schmutz J."/>
            <person name="Larimer F."/>
            <person name="Land M."/>
            <person name="Hauser L."/>
            <person name="Kyrpides N."/>
            <person name="Kim E."/>
            <person name="Smith K.S."/>
            <person name="Ingram-Smith C."/>
            <person name="Richardson P."/>
        </authorList>
    </citation>
    <scope>NUCLEOTIDE SEQUENCE [LARGE SCALE GENOMIC DNA]</scope>
    <source>
        <strain evidence="6">DSM 6194 / JCM 14653 / NBRC 101360 / PT</strain>
    </source>
</reference>
<organism evidence="5 6">
    <name type="scientific">Methanothrix thermoacetophila (strain DSM 6194 / JCM 14653 / NBRC 101360 / PT)</name>
    <name type="common">Methanosaeta thermophila</name>
    <dbReference type="NCBI Taxonomy" id="349307"/>
    <lineage>
        <taxon>Archaea</taxon>
        <taxon>Methanobacteriati</taxon>
        <taxon>Methanobacteriota</taxon>
        <taxon>Stenosarchaea group</taxon>
        <taxon>Methanomicrobia</taxon>
        <taxon>Methanotrichales</taxon>
        <taxon>Methanotrichaceae</taxon>
        <taxon>Methanothrix</taxon>
    </lineage>
</organism>